<dbReference type="EMBL" id="CAEY01000172">
    <property type="status" value="NOT_ANNOTATED_CDS"/>
    <property type="molecule type" value="Genomic_DNA"/>
</dbReference>
<keyword evidence="1" id="KW-0805">Transcription regulation</keyword>
<dbReference type="InterPro" id="IPR035500">
    <property type="entry name" value="NHR-like_dom_sf"/>
</dbReference>
<dbReference type="HOGENOM" id="CLU_708499_0_0_1"/>
<keyword evidence="3" id="KW-0675">Receptor</keyword>
<name>T1KK26_TETUR</name>
<protein>
    <recommendedName>
        <fullName evidence="7">NR LBD domain-containing protein</fullName>
    </recommendedName>
</protein>
<reference evidence="6" key="1">
    <citation type="submission" date="2011-08" db="EMBL/GenBank/DDBJ databases">
        <authorList>
            <person name="Rombauts S."/>
        </authorList>
    </citation>
    <scope>NUCLEOTIDE SEQUENCE</scope>
    <source>
        <strain evidence="6">London</strain>
    </source>
</reference>
<keyword evidence="6" id="KW-1185">Reference proteome</keyword>
<evidence type="ECO:0000313" key="6">
    <source>
        <dbReference type="Proteomes" id="UP000015104"/>
    </source>
</evidence>
<dbReference type="KEGG" id="tut:107364866"/>
<feature type="region of interest" description="Disordered" evidence="4">
    <location>
        <begin position="113"/>
        <end position="152"/>
    </location>
</feature>
<gene>
    <name evidence="5" type="primary">107364866</name>
</gene>
<accession>T1KK26</accession>
<dbReference type="Proteomes" id="UP000015104">
    <property type="component" value="Unassembled WGS sequence"/>
</dbReference>
<proteinExistence type="predicted"/>
<reference evidence="5" key="2">
    <citation type="submission" date="2015-06" db="UniProtKB">
        <authorList>
            <consortium name="EnsemblMetazoa"/>
        </authorList>
    </citation>
    <scope>IDENTIFICATION</scope>
</reference>
<evidence type="ECO:0000313" key="5">
    <source>
        <dbReference type="EnsemblMetazoa" id="tetur13g02140.1"/>
    </source>
</evidence>
<feature type="compositionally biased region" description="Low complexity" evidence="4">
    <location>
        <begin position="130"/>
        <end position="151"/>
    </location>
</feature>
<dbReference type="EnsemblMetazoa" id="tetur13g02140.1">
    <property type="protein sequence ID" value="tetur13g02140.1"/>
    <property type="gene ID" value="tetur13g02140"/>
</dbReference>
<evidence type="ECO:0000256" key="3">
    <source>
        <dbReference type="ARBA" id="ARBA00023170"/>
    </source>
</evidence>
<dbReference type="AlphaFoldDB" id="T1KK26"/>
<organism evidence="5 6">
    <name type="scientific">Tetranychus urticae</name>
    <name type="common">Two-spotted spider mite</name>
    <dbReference type="NCBI Taxonomy" id="32264"/>
    <lineage>
        <taxon>Eukaryota</taxon>
        <taxon>Metazoa</taxon>
        <taxon>Ecdysozoa</taxon>
        <taxon>Arthropoda</taxon>
        <taxon>Chelicerata</taxon>
        <taxon>Arachnida</taxon>
        <taxon>Acari</taxon>
        <taxon>Acariformes</taxon>
        <taxon>Trombidiformes</taxon>
        <taxon>Prostigmata</taxon>
        <taxon>Eleutherengona</taxon>
        <taxon>Raphignathae</taxon>
        <taxon>Tetranychoidea</taxon>
        <taxon>Tetranychidae</taxon>
        <taxon>Tetranychus</taxon>
    </lineage>
</organism>
<dbReference type="SUPFAM" id="SSF48508">
    <property type="entry name" value="Nuclear receptor ligand-binding domain"/>
    <property type="match status" value="1"/>
</dbReference>
<evidence type="ECO:0000256" key="1">
    <source>
        <dbReference type="ARBA" id="ARBA00023015"/>
    </source>
</evidence>
<keyword evidence="2" id="KW-0804">Transcription</keyword>
<sequence length="390" mass="44433">MESTPSTPFDRRPPFMPMSFQPMSMQPISIQPISIQPMSPTPPSVFNHRQPVHSMPMVPRLNQFPPNTSMPRMPEYNMGPFGLNRSMEEINKQLDWFVDYMYSTARLRPNVPSATATLGQPTPFSPASQSGSSNLAPGLPGLPGSSMPFSSENSAEENKVELLIKGWIAKKLQETDLAPLPLKKGNHEGLNLTQLEESTVRCLYNVFNWLNQPPSLAGLNSAEFSPLKFNQFCCEKLMAACMYLPGHSKLSFTDRYMLANYGWANALSVKNHLLKLARVNTWQNGNQKHDSSNPASDHSTFYDLCANPTVFCILVAIMIYNPDLVNLQAIEFIRFEQYSYIYLLKRFLEDTLGNAERAKLEHYKLIYTIEKIMIIRQQTMYIEQFRRIQD</sequence>
<evidence type="ECO:0000256" key="2">
    <source>
        <dbReference type="ARBA" id="ARBA00023163"/>
    </source>
</evidence>
<dbReference type="OrthoDB" id="6516195at2759"/>
<dbReference type="Gene3D" id="1.10.565.10">
    <property type="entry name" value="Retinoid X Receptor"/>
    <property type="match status" value="1"/>
</dbReference>
<evidence type="ECO:0008006" key="7">
    <source>
        <dbReference type="Google" id="ProtNLM"/>
    </source>
</evidence>
<feature type="compositionally biased region" description="Polar residues" evidence="4">
    <location>
        <begin position="113"/>
        <end position="129"/>
    </location>
</feature>
<evidence type="ECO:0000256" key="4">
    <source>
        <dbReference type="SAM" id="MobiDB-lite"/>
    </source>
</evidence>